<feature type="transmembrane region" description="Helical" evidence="1">
    <location>
        <begin position="24"/>
        <end position="45"/>
    </location>
</feature>
<reference evidence="2" key="1">
    <citation type="submission" date="2022-06" db="EMBL/GenBank/DDBJ databases">
        <title>Genome public.</title>
        <authorList>
            <person name="Sun Q."/>
        </authorList>
    </citation>
    <scope>NUCLEOTIDE SEQUENCE</scope>
    <source>
        <strain evidence="2">CWNU-1</strain>
    </source>
</reference>
<evidence type="ECO:0000313" key="3">
    <source>
        <dbReference type="Proteomes" id="UP001431429"/>
    </source>
</evidence>
<accession>A0ABT0UVS7</accession>
<keyword evidence="3" id="KW-1185">Reference proteome</keyword>
<evidence type="ECO:0000313" key="2">
    <source>
        <dbReference type="EMBL" id="MCM2392683.1"/>
    </source>
</evidence>
<keyword evidence="1" id="KW-0812">Transmembrane</keyword>
<organism evidence="2 3">
    <name type="scientific">Streptomyces albipurpureus</name>
    <dbReference type="NCBI Taxonomy" id="2897419"/>
    <lineage>
        <taxon>Bacteria</taxon>
        <taxon>Bacillati</taxon>
        <taxon>Actinomycetota</taxon>
        <taxon>Actinomycetes</taxon>
        <taxon>Kitasatosporales</taxon>
        <taxon>Streptomycetaceae</taxon>
        <taxon>Streptomyces</taxon>
    </lineage>
</organism>
<sequence length="61" mass="6922">MTERIDIKPARPHAPLRQLRDSSFWGAGMGGIFTCYRIVLTLRFYRGRQALQIEASAVMPA</sequence>
<comment type="caution">
    <text evidence="2">The sequence shown here is derived from an EMBL/GenBank/DDBJ whole genome shotgun (WGS) entry which is preliminary data.</text>
</comment>
<dbReference type="EMBL" id="JAMQAW010000042">
    <property type="protein sequence ID" value="MCM2392683.1"/>
    <property type="molecule type" value="Genomic_DNA"/>
</dbReference>
<keyword evidence="1" id="KW-0472">Membrane</keyword>
<proteinExistence type="predicted"/>
<dbReference type="RefSeq" id="WP_250923008.1">
    <property type="nucleotide sequence ID" value="NZ_JAMQAW010000042.1"/>
</dbReference>
<gene>
    <name evidence="2" type="ORF">NBG84_31095</name>
</gene>
<protein>
    <submittedName>
        <fullName evidence="2">Uncharacterized protein</fullName>
    </submittedName>
</protein>
<keyword evidence="1" id="KW-1133">Transmembrane helix</keyword>
<evidence type="ECO:0000256" key="1">
    <source>
        <dbReference type="SAM" id="Phobius"/>
    </source>
</evidence>
<dbReference type="Proteomes" id="UP001431429">
    <property type="component" value="Unassembled WGS sequence"/>
</dbReference>
<name>A0ABT0UVS7_9ACTN</name>